<dbReference type="AlphaFoldDB" id="O06074"/>
<protein>
    <submittedName>
        <fullName evidence="1">Uncharacterized protein MLCL622.11c</fullName>
    </submittedName>
</protein>
<reference evidence="1" key="3">
    <citation type="submission" date="1997-05" db="EMBL/GenBank/DDBJ databases">
        <authorList>
            <person name="Parkhill J."/>
            <person name="Barrell B.G."/>
            <person name="Rajandream M.A."/>
        </authorList>
    </citation>
    <scope>NUCLEOTIDE SEQUENCE</scope>
</reference>
<reference evidence="1" key="2">
    <citation type="submission" date="1997-05" db="EMBL/GenBank/DDBJ databases">
        <authorList>
            <person name="Hamlin N."/>
            <person name="Churcher C.M."/>
        </authorList>
    </citation>
    <scope>NUCLEOTIDE SEQUENCE</scope>
</reference>
<name>O06074_MYCLR</name>
<proteinExistence type="predicted"/>
<dbReference type="EMBL" id="Z95398">
    <property type="protein sequence ID" value="CAB08808.1"/>
    <property type="molecule type" value="Genomic_DNA"/>
</dbReference>
<organism evidence="1">
    <name type="scientific">Mycobacterium leprae</name>
    <dbReference type="NCBI Taxonomy" id="1769"/>
    <lineage>
        <taxon>Bacteria</taxon>
        <taxon>Bacillati</taxon>
        <taxon>Actinomycetota</taxon>
        <taxon>Actinomycetes</taxon>
        <taxon>Mycobacteriales</taxon>
        <taxon>Mycobacteriaceae</taxon>
        <taxon>Mycobacterium</taxon>
    </lineage>
</organism>
<gene>
    <name evidence="1" type="primary">MLCL622.11c</name>
</gene>
<evidence type="ECO:0000313" key="1">
    <source>
        <dbReference type="EMBL" id="CAB08808.1"/>
    </source>
</evidence>
<sequence>MRERGEHIGAISVSATSTATISSRSWNASRQEAELASEWAVLLLSTIMAQNRPVRAVRISSETAAAGCYPHNDGDPVTSVQPKSVLNSGTKDECRCWLPFFAKFPVSIHINLFRYEHSMLFYT</sequence>
<accession>O06074</accession>
<reference evidence="1" key="1">
    <citation type="journal article" date="1993" name="Mol. Microbiol.">
        <title>Use of an ordered cosmid library to deduce the genomic organization of Mycobacterium leprae.</title>
        <authorList>
            <person name="Eiglmeier K."/>
            <person name="Honore N."/>
            <person name="Woods S.A."/>
            <person name="Caudron B."/>
            <person name="Cole S.T."/>
        </authorList>
    </citation>
    <scope>NUCLEOTIDE SEQUENCE</scope>
</reference>